<dbReference type="Gene3D" id="3.30.420.10">
    <property type="entry name" value="Ribonuclease H-like superfamily/Ribonuclease H"/>
    <property type="match status" value="1"/>
</dbReference>
<keyword evidence="3" id="KW-0540">Nuclease</keyword>
<dbReference type="GO" id="GO:0006259">
    <property type="term" value="P:DNA metabolic process"/>
    <property type="evidence" value="ECO:0007669"/>
    <property type="project" value="UniProtKB-ARBA"/>
</dbReference>
<dbReference type="AlphaFoldDB" id="A0A1M6XCA2"/>
<keyword evidence="3" id="KW-0269">Exonuclease</keyword>
<dbReference type="CDD" id="cd06127">
    <property type="entry name" value="DEDDh"/>
    <property type="match status" value="1"/>
</dbReference>
<dbReference type="GO" id="GO:0003676">
    <property type="term" value="F:nucleic acid binding"/>
    <property type="evidence" value="ECO:0007669"/>
    <property type="project" value="InterPro"/>
</dbReference>
<dbReference type="SUPFAM" id="SSF53098">
    <property type="entry name" value="Ribonuclease H-like"/>
    <property type="match status" value="1"/>
</dbReference>
<reference evidence="3" key="2">
    <citation type="submission" date="2016-11" db="EMBL/GenBank/DDBJ databases">
        <authorList>
            <person name="Jaros S."/>
            <person name="Januszkiewicz K."/>
            <person name="Wedrychowicz H."/>
        </authorList>
    </citation>
    <scope>NUCLEOTIDE SEQUENCE [LARGE SCALE GENOMIC DNA]</scope>
    <source>
        <strain evidence="3">DSM 27989</strain>
    </source>
</reference>
<dbReference type="GO" id="GO:0004527">
    <property type="term" value="F:exonuclease activity"/>
    <property type="evidence" value="ECO:0007669"/>
    <property type="project" value="UniProtKB-KW"/>
</dbReference>
<dbReference type="SMART" id="SM00479">
    <property type="entry name" value="EXOIII"/>
    <property type="match status" value="1"/>
</dbReference>
<reference evidence="5" key="4">
    <citation type="journal article" date="2019" name="Int. J. Syst. Evol. Microbiol.">
        <title>The Global Catalogue of Microorganisms (GCM) 10K type strain sequencing project: providing services to taxonomists for standard genome sequencing and annotation.</title>
        <authorList>
            <consortium name="The Broad Institute Genomics Platform"/>
            <consortium name="The Broad Institute Genome Sequencing Center for Infectious Disease"/>
            <person name="Wu L."/>
            <person name="Ma J."/>
        </authorList>
    </citation>
    <scope>NUCLEOTIDE SEQUENCE [LARGE SCALE GENOMIC DNA]</scope>
    <source>
        <strain evidence="5">CGMCC 1.12707</strain>
    </source>
</reference>
<dbReference type="OrthoDB" id="1114334at2"/>
<evidence type="ECO:0000313" key="5">
    <source>
        <dbReference type="Proteomes" id="UP000650994"/>
    </source>
</evidence>
<gene>
    <name evidence="2" type="ORF">GCM10010984_17440</name>
    <name evidence="3" type="ORF">SAMN05443634_105191</name>
</gene>
<proteinExistence type="predicted"/>
<keyword evidence="5" id="KW-1185">Reference proteome</keyword>
<evidence type="ECO:0000313" key="4">
    <source>
        <dbReference type="Proteomes" id="UP000184120"/>
    </source>
</evidence>
<evidence type="ECO:0000313" key="2">
    <source>
        <dbReference type="EMBL" id="GGF00376.1"/>
    </source>
</evidence>
<dbReference type="InterPro" id="IPR012337">
    <property type="entry name" value="RNaseH-like_sf"/>
</dbReference>
<dbReference type="EMBL" id="FRBH01000005">
    <property type="protein sequence ID" value="SHL03435.1"/>
    <property type="molecule type" value="Genomic_DNA"/>
</dbReference>
<dbReference type="InterPro" id="IPR036397">
    <property type="entry name" value="RNaseH_sf"/>
</dbReference>
<dbReference type="RefSeq" id="WP_072931241.1">
    <property type="nucleotide sequence ID" value="NZ_BMFL01000011.1"/>
</dbReference>
<accession>A0A1M6XCA2</accession>
<dbReference type="STRING" id="1434701.SAMN05443634_105191"/>
<dbReference type="InterPro" id="IPR013520">
    <property type="entry name" value="Ribonucl_H"/>
</dbReference>
<dbReference type="Proteomes" id="UP000184120">
    <property type="component" value="Unassembled WGS sequence"/>
</dbReference>
<name>A0A1M6XCA2_9FLAO</name>
<reference evidence="4" key="3">
    <citation type="submission" date="2016-11" db="EMBL/GenBank/DDBJ databases">
        <authorList>
            <person name="Varghese N."/>
            <person name="Submissions S."/>
        </authorList>
    </citation>
    <scope>NUCLEOTIDE SEQUENCE [LARGE SCALE GENOMIC DNA]</scope>
    <source>
        <strain evidence="4">DSM 27989</strain>
    </source>
</reference>
<dbReference type="Proteomes" id="UP000650994">
    <property type="component" value="Unassembled WGS sequence"/>
</dbReference>
<feature type="domain" description="Exonuclease" evidence="1">
    <location>
        <begin position="3"/>
        <end position="180"/>
    </location>
</feature>
<reference evidence="2" key="1">
    <citation type="journal article" date="2014" name="Int. J. Syst. Evol. Microbiol.">
        <title>Complete genome of a new Firmicutes species belonging to the dominant human colonic microbiota ('Ruminococcus bicirculans') reveals two chromosomes and a selective capacity to utilize plant glucans.</title>
        <authorList>
            <consortium name="NISC Comparative Sequencing Program"/>
            <person name="Wegmann U."/>
            <person name="Louis P."/>
            <person name="Goesmann A."/>
            <person name="Henrissat B."/>
            <person name="Duncan S.H."/>
            <person name="Flint H.J."/>
        </authorList>
    </citation>
    <scope>NUCLEOTIDE SEQUENCE</scope>
    <source>
        <strain evidence="2">CGMCC 1.12707</strain>
    </source>
</reference>
<protein>
    <submittedName>
        <fullName evidence="3">Exonuclease</fullName>
    </submittedName>
</protein>
<evidence type="ECO:0000259" key="1">
    <source>
        <dbReference type="SMART" id="SM00479"/>
    </source>
</evidence>
<keyword evidence="3" id="KW-0378">Hydrolase</keyword>
<organism evidence="3 4">
    <name type="scientific">Chishuiella changwenlii</name>
    <dbReference type="NCBI Taxonomy" id="1434701"/>
    <lineage>
        <taxon>Bacteria</taxon>
        <taxon>Pseudomonadati</taxon>
        <taxon>Bacteroidota</taxon>
        <taxon>Flavobacteriia</taxon>
        <taxon>Flavobacteriales</taxon>
        <taxon>Weeksellaceae</taxon>
        <taxon>Chishuiella</taxon>
    </lineage>
</organism>
<dbReference type="Pfam" id="PF00929">
    <property type="entry name" value="RNase_T"/>
    <property type="match status" value="1"/>
</dbReference>
<evidence type="ECO:0000313" key="3">
    <source>
        <dbReference type="EMBL" id="SHL03435.1"/>
    </source>
</evidence>
<dbReference type="EMBL" id="BMFL01000011">
    <property type="protein sequence ID" value="GGF00376.1"/>
    <property type="molecule type" value="Genomic_DNA"/>
</dbReference>
<sequence length="183" mass="20878">MEKILILDIETTGFLQSGGKIVEVGIVELDLSNGEKKIIYDEVCHEKGITLQEVENSWITKNSTLTVELIRHSKALHVIAPDIQKILNDYPAGATAFNNSFDFGFLEHRGFQFPKKLPCPMKLSTNICKIPSSRGYKWPKVEEAHKFFFGDVGYIEQHRGADDAFYEADIVYELYKMNVFKIN</sequence>
<reference evidence="2" key="5">
    <citation type="submission" date="2024-05" db="EMBL/GenBank/DDBJ databases">
        <authorList>
            <person name="Sun Q."/>
            <person name="Zhou Y."/>
        </authorList>
    </citation>
    <scope>NUCLEOTIDE SEQUENCE</scope>
    <source>
        <strain evidence="2">CGMCC 1.12707</strain>
    </source>
</reference>